<dbReference type="EMBL" id="FNQN01000004">
    <property type="protein sequence ID" value="SEA24372.1"/>
    <property type="molecule type" value="Genomic_DNA"/>
</dbReference>
<proteinExistence type="predicted"/>
<accession>A0A1H3ZMD8</accession>
<dbReference type="OrthoDB" id="9805634at2"/>
<sequence>MAKVLIWLASGDLDKLQPGIIYGTNARKNGWVDDVQFVVFGESEKVMLEHPETFAILQENNTAYCKFVADDLGITSSLTKKGANIIYVGDYISNFIKEGYQVITF</sequence>
<keyword evidence="2" id="KW-1185">Reference proteome</keyword>
<name>A0A1H3ZMD8_9BACT</name>
<evidence type="ECO:0000313" key="1">
    <source>
        <dbReference type="EMBL" id="SEA24372.1"/>
    </source>
</evidence>
<dbReference type="Proteomes" id="UP000199409">
    <property type="component" value="Unassembled WGS sequence"/>
</dbReference>
<reference evidence="1 2" key="1">
    <citation type="submission" date="2016-10" db="EMBL/GenBank/DDBJ databases">
        <authorList>
            <person name="de Groot N.N."/>
        </authorList>
    </citation>
    <scope>NUCLEOTIDE SEQUENCE [LARGE SCALE GENOMIC DNA]</scope>
    <source>
        <strain evidence="1 2">DSM 7343</strain>
    </source>
</reference>
<dbReference type="Gene3D" id="3.40.1260.10">
    <property type="entry name" value="DsrEFH-like"/>
    <property type="match status" value="1"/>
</dbReference>
<organism evidence="1 2">
    <name type="scientific">Desulfuromusa kysingii</name>
    <dbReference type="NCBI Taxonomy" id="37625"/>
    <lineage>
        <taxon>Bacteria</taxon>
        <taxon>Pseudomonadati</taxon>
        <taxon>Thermodesulfobacteriota</taxon>
        <taxon>Desulfuromonadia</taxon>
        <taxon>Desulfuromonadales</taxon>
        <taxon>Geopsychrobacteraceae</taxon>
        <taxon>Desulfuromusa</taxon>
    </lineage>
</organism>
<dbReference type="SUPFAM" id="SSF75169">
    <property type="entry name" value="DsrEFH-like"/>
    <property type="match status" value="1"/>
</dbReference>
<dbReference type="InterPro" id="IPR027396">
    <property type="entry name" value="DsrEFH-like"/>
</dbReference>
<dbReference type="RefSeq" id="WP_092346438.1">
    <property type="nucleotide sequence ID" value="NZ_FNQN01000004.1"/>
</dbReference>
<evidence type="ECO:0000313" key="2">
    <source>
        <dbReference type="Proteomes" id="UP000199409"/>
    </source>
</evidence>
<gene>
    <name evidence="1" type="ORF">SAMN05660420_01572</name>
</gene>
<dbReference type="AlphaFoldDB" id="A0A1H3ZMD8"/>
<protein>
    <recommendedName>
        <fullName evidence="3">DsrE/DsrF-like family protein</fullName>
    </recommendedName>
</protein>
<evidence type="ECO:0008006" key="3">
    <source>
        <dbReference type="Google" id="ProtNLM"/>
    </source>
</evidence>